<protein>
    <recommendedName>
        <fullName evidence="2">Transposase IS4-like domain-containing protein</fullName>
    </recommendedName>
</protein>
<name>A0A5J4QU80_9ZZZZ</name>
<dbReference type="EMBL" id="SNRY01002565">
    <property type="protein sequence ID" value="KAA6324470.1"/>
    <property type="molecule type" value="Genomic_DNA"/>
</dbReference>
<gene>
    <name evidence="1" type="ORF">EZS27_026204</name>
</gene>
<evidence type="ECO:0008006" key="2">
    <source>
        <dbReference type="Google" id="ProtNLM"/>
    </source>
</evidence>
<evidence type="ECO:0000313" key="1">
    <source>
        <dbReference type="EMBL" id="KAA6324470.1"/>
    </source>
</evidence>
<reference evidence="1" key="1">
    <citation type="submission" date="2019-03" db="EMBL/GenBank/DDBJ databases">
        <title>Single cell metagenomics reveals metabolic interactions within the superorganism composed of flagellate Streblomastix strix and complex community of Bacteroidetes bacteria on its surface.</title>
        <authorList>
            <person name="Treitli S.C."/>
            <person name="Kolisko M."/>
            <person name="Husnik F."/>
            <person name="Keeling P."/>
            <person name="Hampl V."/>
        </authorList>
    </citation>
    <scope>NUCLEOTIDE SEQUENCE</scope>
    <source>
        <strain evidence="1">STM</strain>
    </source>
</reference>
<dbReference type="AlphaFoldDB" id="A0A5J4QU80"/>
<sequence length="91" mass="10901">MADSWFTSGENMRFMHIKRKTLLFEIKDNRLIVTDKQERSKGHFIWIDQGVIPDETLIQVWLKDLEFPVVLFKQIFFKQRSINRDSLSGNQ</sequence>
<accession>A0A5J4QU80</accession>
<proteinExistence type="predicted"/>
<organism evidence="1">
    <name type="scientific">termite gut metagenome</name>
    <dbReference type="NCBI Taxonomy" id="433724"/>
    <lineage>
        <taxon>unclassified sequences</taxon>
        <taxon>metagenomes</taxon>
        <taxon>organismal metagenomes</taxon>
    </lineage>
</organism>
<comment type="caution">
    <text evidence="1">The sequence shown here is derived from an EMBL/GenBank/DDBJ whole genome shotgun (WGS) entry which is preliminary data.</text>
</comment>